<accession>A0A1H6TF37</accession>
<dbReference type="Gene3D" id="3.90.550.10">
    <property type="entry name" value="Spore Coat Polysaccharide Biosynthesis Protein SpsA, Chain A"/>
    <property type="match status" value="1"/>
</dbReference>
<dbReference type="SUPFAM" id="SSF53448">
    <property type="entry name" value="Nucleotide-diphospho-sugar transferases"/>
    <property type="match status" value="1"/>
</dbReference>
<protein>
    <submittedName>
        <fullName evidence="2">MurNAc alpha-1-phosphate uridylyltransferase</fullName>
    </submittedName>
</protein>
<organism evidence="2 3">
    <name type="scientific">Allopseudospirillum japonicum</name>
    <dbReference type="NCBI Taxonomy" id="64971"/>
    <lineage>
        <taxon>Bacteria</taxon>
        <taxon>Pseudomonadati</taxon>
        <taxon>Pseudomonadota</taxon>
        <taxon>Gammaproteobacteria</taxon>
        <taxon>Oceanospirillales</taxon>
        <taxon>Oceanospirillaceae</taxon>
        <taxon>Allopseudospirillum</taxon>
    </lineage>
</organism>
<reference evidence="3" key="1">
    <citation type="submission" date="2016-10" db="EMBL/GenBank/DDBJ databases">
        <authorList>
            <person name="Varghese N."/>
            <person name="Submissions S."/>
        </authorList>
    </citation>
    <scope>NUCLEOTIDE SEQUENCE [LARGE SCALE GENOMIC DNA]</scope>
    <source>
        <strain evidence="3">DSM 7165</strain>
    </source>
</reference>
<dbReference type="AlphaFoldDB" id="A0A1H6TF37"/>
<dbReference type="Pfam" id="PF00483">
    <property type="entry name" value="NTP_transferase"/>
    <property type="match status" value="1"/>
</dbReference>
<name>A0A1H6TF37_9GAMM</name>
<keyword evidence="3" id="KW-1185">Reference proteome</keyword>
<dbReference type="NCBIfam" id="NF045761">
    <property type="entry name" value="NAMPUrTaseMurU"/>
    <property type="match status" value="1"/>
</dbReference>
<evidence type="ECO:0000313" key="2">
    <source>
        <dbReference type="EMBL" id="SEI74855.1"/>
    </source>
</evidence>
<dbReference type="PANTHER" id="PTHR22572">
    <property type="entry name" value="SUGAR-1-PHOSPHATE GUANYL TRANSFERASE"/>
    <property type="match status" value="1"/>
</dbReference>
<dbReference type="CDD" id="cd06422">
    <property type="entry name" value="NTP_transferase_like_1"/>
    <property type="match status" value="1"/>
</dbReference>
<evidence type="ECO:0000313" key="3">
    <source>
        <dbReference type="Proteomes" id="UP000242999"/>
    </source>
</evidence>
<keyword evidence="2" id="KW-0808">Transferase</keyword>
<sequence length="237" mass="26458">MRVLLLAAGRGTRLHPLTQDCPKPLVQVGDKPLIVWHLEQLAQAGITEIVINTAYLGEKIRAYLGSGTAWGVHLEYSIEDHLGGLETGGGIMHALPLLSPQKNTPFIVINADIWTQLPLKHLLDIGQCWQQGQQGFLYMVRNPEHHPQGDFYLSQHRLYTQAPHADAQTFTFAGISVLHPDLFNQGQQGAFPLAPLLRQASSQGHLYGTQHLAPWFDVGTVERLQQTQTYIDHHILH</sequence>
<dbReference type="STRING" id="64971.SAMN05421831_10942"/>
<keyword evidence="2" id="KW-0548">Nucleotidyltransferase</keyword>
<dbReference type="RefSeq" id="WP_093310539.1">
    <property type="nucleotide sequence ID" value="NZ_FNYH01000009.1"/>
</dbReference>
<dbReference type="Proteomes" id="UP000242999">
    <property type="component" value="Unassembled WGS sequence"/>
</dbReference>
<dbReference type="InterPro" id="IPR005835">
    <property type="entry name" value="NTP_transferase_dom"/>
</dbReference>
<dbReference type="EMBL" id="FNYH01000009">
    <property type="protein sequence ID" value="SEI74855.1"/>
    <property type="molecule type" value="Genomic_DNA"/>
</dbReference>
<dbReference type="InterPro" id="IPR029044">
    <property type="entry name" value="Nucleotide-diphossugar_trans"/>
</dbReference>
<evidence type="ECO:0000259" key="1">
    <source>
        <dbReference type="Pfam" id="PF00483"/>
    </source>
</evidence>
<feature type="domain" description="Nucleotidyl transferase" evidence="1">
    <location>
        <begin position="4"/>
        <end position="125"/>
    </location>
</feature>
<dbReference type="OrthoDB" id="9788272at2"/>
<dbReference type="InterPro" id="IPR050486">
    <property type="entry name" value="Mannose-1P_guanyltransferase"/>
</dbReference>
<dbReference type="GO" id="GO:0016779">
    <property type="term" value="F:nucleotidyltransferase activity"/>
    <property type="evidence" value="ECO:0007669"/>
    <property type="project" value="UniProtKB-KW"/>
</dbReference>
<gene>
    <name evidence="2" type="ORF">SAMN05421831_10942</name>
</gene>
<proteinExistence type="predicted"/>
<dbReference type="InterPro" id="IPR054790">
    <property type="entry name" value="MurU"/>
</dbReference>